<dbReference type="Proteomes" id="UP000256686">
    <property type="component" value="Unassembled WGS sequence"/>
</dbReference>
<proteinExistence type="predicted"/>
<comment type="caution">
    <text evidence="1">The sequence shown here is derived from an EMBL/GenBank/DDBJ whole genome shotgun (WGS) entry which is preliminary data.</text>
</comment>
<dbReference type="RefSeq" id="WP_115973710.1">
    <property type="nucleotide sequence ID" value="NZ_QNVT01000040.1"/>
</dbReference>
<protein>
    <submittedName>
        <fullName evidence="1">Uncharacterized protein</fullName>
    </submittedName>
</protein>
<name>A0A3D9C0I6_9FLAO</name>
<keyword evidence="2" id="KW-1185">Reference proteome</keyword>
<accession>A0A3D9C0I6</accession>
<reference evidence="2" key="1">
    <citation type="submission" date="2018-06" db="EMBL/GenBank/DDBJ databases">
        <authorList>
            <person name="Lum Nde A."/>
            <person name="Hugo C."/>
        </authorList>
    </citation>
    <scope>NUCLEOTIDE SEQUENCE [LARGE SCALE GENOMIC DNA]</scope>
    <source>
        <strain evidence="2">1_F178</strain>
    </source>
</reference>
<evidence type="ECO:0000313" key="2">
    <source>
        <dbReference type="Proteomes" id="UP000256686"/>
    </source>
</evidence>
<dbReference type="EMBL" id="QNVT01000040">
    <property type="protein sequence ID" value="REC59373.1"/>
    <property type="molecule type" value="Genomic_DNA"/>
</dbReference>
<sequence length="144" mass="16126">MPLTFPEGGGEPQDYLNANTLTTNITWKRGDPLPANVKIDLQYSTSKVYLQYRIRFDSNSSGTPIDVNDVSDGNSIIESFSTPLSDLYKNFYLVFKNFDNLQDGNYNTEVYFTLYGVPGTPGFLEFINQTSVKIGLTIQGNDLL</sequence>
<dbReference type="AlphaFoldDB" id="A0A3D9C0I6"/>
<evidence type="ECO:0000313" key="1">
    <source>
        <dbReference type="EMBL" id="REC59373.1"/>
    </source>
</evidence>
<gene>
    <name evidence="1" type="ORF">DRF65_26485</name>
</gene>
<organism evidence="1 2">
    <name type="scientific">Chryseobacterium pennae</name>
    <dbReference type="NCBI Taxonomy" id="2258962"/>
    <lineage>
        <taxon>Bacteria</taxon>
        <taxon>Pseudomonadati</taxon>
        <taxon>Bacteroidota</taxon>
        <taxon>Flavobacteriia</taxon>
        <taxon>Flavobacteriales</taxon>
        <taxon>Weeksellaceae</taxon>
        <taxon>Chryseobacterium group</taxon>
        <taxon>Chryseobacterium</taxon>
    </lineage>
</organism>